<evidence type="ECO:0000313" key="5">
    <source>
        <dbReference type="Proteomes" id="UP001434883"/>
    </source>
</evidence>
<feature type="domain" description="Neuron navigator 1-like ubiquitin-like" evidence="3">
    <location>
        <begin position="97"/>
        <end position="154"/>
    </location>
</feature>
<comment type="caution">
    <text evidence="4">The sequence shown here is derived from an EMBL/GenBank/DDBJ whole genome shotgun (WGS) entry which is preliminary data.</text>
</comment>
<feature type="compositionally biased region" description="Basic and acidic residues" evidence="2">
    <location>
        <begin position="1"/>
        <end position="15"/>
    </location>
</feature>
<dbReference type="Gene3D" id="3.40.50.300">
    <property type="entry name" value="P-loop containing nucleotide triphosphate hydrolases"/>
    <property type="match status" value="1"/>
</dbReference>
<proteinExistence type="inferred from homology"/>
<organism evidence="4 5">
    <name type="scientific">Xenoophorus captivus</name>
    <dbReference type="NCBI Taxonomy" id="1517983"/>
    <lineage>
        <taxon>Eukaryota</taxon>
        <taxon>Metazoa</taxon>
        <taxon>Chordata</taxon>
        <taxon>Craniata</taxon>
        <taxon>Vertebrata</taxon>
        <taxon>Euteleostomi</taxon>
        <taxon>Actinopterygii</taxon>
        <taxon>Neopterygii</taxon>
        <taxon>Teleostei</taxon>
        <taxon>Neoteleostei</taxon>
        <taxon>Acanthomorphata</taxon>
        <taxon>Ovalentaria</taxon>
        <taxon>Atherinomorphae</taxon>
        <taxon>Cyprinodontiformes</taxon>
        <taxon>Goodeidae</taxon>
        <taxon>Xenoophorus</taxon>
    </lineage>
</organism>
<evidence type="ECO:0000256" key="1">
    <source>
        <dbReference type="ARBA" id="ARBA00006255"/>
    </source>
</evidence>
<dbReference type="InterPro" id="IPR057126">
    <property type="entry name" value="NAV1-like_ubiquitin-like"/>
</dbReference>
<gene>
    <name evidence="4" type="ORF">XENOCAPTIV_016840</name>
</gene>
<dbReference type="Pfam" id="PF23092">
    <property type="entry name" value="Ubiquitin_6"/>
    <property type="match status" value="1"/>
</dbReference>
<evidence type="ECO:0000256" key="2">
    <source>
        <dbReference type="SAM" id="MobiDB-lite"/>
    </source>
</evidence>
<comment type="similarity">
    <text evidence="1">Belongs to the Nav/unc-53 family.</text>
</comment>
<accession>A0ABV0RDW7</accession>
<dbReference type="Proteomes" id="UP001434883">
    <property type="component" value="Unassembled WGS sequence"/>
</dbReference>
<evidence type="ECO:0000259" key="3">
    <source>
        <dbReference type="Pfam" id="PF23092"/>
    </source>
</evidence>
<feature type="region of interest" description="Disordered" evidence="2">
    <location>
        <begin position="1"/>
        <end position="55"/>
    </location>
</feature>
<feature type="compositionally biased region" description="Low complexity" evidence="2">
    <location>
        <begin position="36"/>
        <end position="49"/>
    </location>
</feature>
<dbReference type="InterPro" id="IPR039041">
    <property type="entry name" value="Nav/unc-53"/>
</dbReference>
<dbReference type="PANTHER" id="PTHR12784:SF6">
    <property type="entry name" value="NEURON NAVIGATOR 2"/>
    <property type="match status" value="1"/>
</dbReference>
<reference evidence="4 5" key="1">
    <citation type="submission" date="2021-06" db="EMBL/GenBank/DDBJ databases">
        <authorList>
            <person name="Palmer J.M."/>
        </authorList>
    </citation>
    <scope>NUCLEOTIDE SEQUENCE [LARGE SCALE GENOMIC DNA]</scope>
    <source>
        <strain evidence="4 5">XC_2019</strain>
        <tissue evidence="4">Muscle</tissue>
    </source>
</reference>
<name>A0ABV0RDW7_9TELE</name>
<sequence length="285" mass="30941">LEIEKLKAENDRLKVESQGSRTGSQVSISSSPPPHTQSQTPGPGPGLSQHSLNLPTSESTSLDMLLDDTGGDGGMRKEGRHVKIVVSLDEEIKWGEEYITHVDPVSQLGLSTDSVQGYNIREIHRPSSSSTASTPELLPCGYLVGDNIINIQLKGIKVKVNPVVKVYFHTQKSSTSSSLVVEKIMCLSEGSSSENVDSLVFDTLIPKPMLQRYVSLLREHRRVILSGPSGTGKTYLASQLAQHLLLLEGRPLTPNVVVTFNVDHKSSKVNAHTACKTRSGLKVQN</sequence>
<dbReference type="EMBL" id="JAHRIN010042359">
    <property type="protein sequence ID" value="MEQ2205872.1"/>
    <property type="molecule type" value="Genomic_DNA"/>
</dbReference>
<dbReference type="Pfam" id="PF13481">
    <property type="entry name" value="AAA_25"/>
    <property type="match status" value="1"/>
</dbReference>
<keyword evidence="5" id="KW-1185">Reference proteome</keyword>
<dbReference type="SUPFAM" id="SSF52540">
    <property type="entry name" value="P-loop containing nucleoside triphosphate hydrolases"/>
    <property type="match status" value="1"/>
</dbReference>
<protein>
    <recommendedName>
        <fullName evidence="3">Neuron navigator 1-like ubiquitin-like domain-containing protein</fullName>
    </recommendedName>
</protein>
<feature type="non-terminal residue" evidence="4">
    <location>
        <position position="1"/>
    </location>
</feature>
<dbReference type="PANTHER" id="PTHR12784">
    <property type="entry name" value="STEERIN"/>
    <property type="match status" value="1"/>
</dbReference>
<dbReference type="InterPro" id="IPR027417">
    <property type="entry name" value="P-loop_NTPase"/>
</dbReference>
<evidence type="ECO:0000313" key="4">
    <source>
        <dbReference type="EMBL" id="MEQ2205872.1"/>
    </source>
</evidence>
<feature type="compositionally biased region" description="Polar residues" evidence="2">
    <location>
        <begin position="17"/>
        <end position="26"/>
    </location>
</feature>